<evidence type="ECO:0000313" key="1">
    <source>
        <dbReference type="EMBL" id="KAG6585924.1"/>
    </source>
</evidence>
<feature type="non-terminal residue" evidence="1">
    <location>
        <position position="1"/>
    </location>
</feature>
<dbReference type="EMBL" id="JAGKQH010000012">
    <property type="protein sequence ID" value="KAG6585924.1"/>
    <property type="molecule type" value="Genomic_DNA"/>
</dbReference>
<proteinExistence type="predicted"/>
<dbReference type="AlphaFoldDB" id="A0AAV6MQZ3"/>
<organism evidence="1 2">
    <name type="scientific">Cucurbita argyrosperma subsp. sororia</name>
    <dbReference type="NCBI Taxonomy" id="37648"/>
    <lineage>
        <taxon>Eukaryota</taxon>
        <taxon>Viridiplantae</taxon>
        <taxon>Streptophyta</taxon>
        <taxon>Embryophyta</taxon>
        <taxon>Tracheophyta</taxon>
        <taxon>Spermatophyta</taxon>
        <taxon>Magnoliopsida</taxon>
        <taxon>eudicotyledons</taxon>
        <taxon>Gunneridae</taxon>
        <taxon>Pentapetalae</taxon>
        <taxon>rosids</taxon>
        <taxon>fabids</taxon>
        <taxon>Cucurbitales</taxon>
        <taxon>Cucurbitaceae</taxon>
        <taxon>Cucurbiteae</taxon>
        <taxon>Cucurbita</taxon>
    </lineage>
</organism>
<gene>
    <name evidence="1" type="ORF">SDJN03_18657</name>
</gene>
<comment type="caution">
    <text evidence="1">The sequence shown here is derived from an EMBL/GenBank/DDBJ whole genome shotgun (WGS) entry which is preliminary data.</text>
</comment>
<dbReference type="Proteomes" id="UP000685013">
    <property type="component" value="Chromosome 12"/>
</dbReference>
<keyword evidence="2" id="KW-1185">Reference proteome</keyword>
<reference evidence="1 2" key="1">
    <citation type="journal article" date="2021" name="Hortic Res">
        <title>The domestication of Cucurbita argyrosperma as revealed by the genome of its wild relative.</title>
        <authorList>
            <person name="Barrera-Redondo J."/>
            <person name="Sanchez-de la Vega G."/>
            <person name="Aguirre-Liguori J.A."/>
            <person name="Castellanos-Morales G."/>
            <person name="Gutierrez-Guerrero Y.T."/>
            <person name="Aguirre-Dugua X."/>
            <person name="Aguirre-Planter E."/>
            <person name="Tenaillon M.I."/>
            <person name="Lira-Saade R."/>
            <person name="Eguiarte L.E."/>
        </authorList>
    </citation>
    <scope>NUCLEOTIDE SEQUENCE [LARGE SCALE GENOMIC DNA]</scope>
    <source>
        <strain evidence="1">JBR-2021</strain>
    </source>
</reference>
<name>A0AAV6MQZ3_9ROSI</name>
<sequence>MCNGSKQPLVGLICDWSRRARGHIPPPYSINGQDSDTACEKYKSLLNLRWNCSTETDRLIRGLLLWGIQFLFFLSFPEDLISRAASSCSGSSSNSEKSVRGLPSSRLTIPLPKLMPEPIHCRSQNSIASPHLSRYIYKLFPRGERKLQDEYVLPGFPNSFSS</sequence>
<protein>
    <submittedName>
        <fullName evidence="1">Uncharacterized protein</fullName>
    </submittedName>
</protein>
<evidence type="ECO:0000313" key="2">
    <source>
        <dbReference type="Proteomes" id="UP000685013"/>
    </source>
</evidence>
<accession>A0AAV6MQZ3</accession>